<dbReference type="InterPro" id="IPR012798">
    <property type="entry name" value="Cbl_synth_CobG-like"/>
</dbReference>
<evidence type="ECO:0000256" key="1">
    <source>
        <dbReference type="ARBA" id="ARBA00022485"/>
    </source>
</evidence>
<dbReference type="GO" id="GO:0043818">
    <property type="term" value="F:precorrin-3B synthase activity"/>
    <property type="evidence" value="ECO:0007669"/>
    <property type="project" value="UniProtKB-EC"/>
</dbReference>
<protein>
    <submittedName>
        <fullName evidence="9">Precorrin-3B synthase</fullName>
        <ecNumber evidence="9">1.14.13.83</ecNumber>
    </submittedName>
</protein>
<organism evidence="9 10">
    <name type="scientific">Streptomyces albus</name>
    <dbReference type="NCBI Taxonomy" id="1888"/>
    <lineage>
        <taxon>Bacteria</taxon>
        <taxon>Bacillati</taxon>
        <taxon>Actinomycetota</taxon>
        <taxon>Actinomycetes</taxon>
        <taxon>Kitasatosporales</taxon>
        <taxon>Streptomycetaceae</taxon>
        <taxon>Streptomyces</taxon>
    </lineage>
</organism>
<dbReference type="Pfam" id="PF03460">
    <property type="entry name" value="NIR_SIR_ferr"/>
    <property type="match status" value="2"/>
</dbReference>
<feature type="compositionally biased region" description="Gly residues" evidence="7">
    <location>
        <begin position="438"/>
        <end position="456"/>
    </location>
</feature>
<comment type="caution">
    <text evidence="9">The sequence shown here is derived from an EMBL/GenBank/DDBJ whole genome shotgun (WGS) entry which is preliminary data.</text>
</comment>
<evidence type="ECO:0000256" key="3">
    <source>
        <dbReference type="ARBA" id="ARBA00022723"/>
    </source>
</evidence>
<evidence type="ECO:0000256" key="2">
    <source>
        <dbReference type="ARBA" id="ARBA00022617"/>
    </source>
</evidence>
<gene>
    <name evidence="9" type="primary">cobG</name>
    <name evidence="9" type="ORF">D8771_27075</name>
</gene>
<dbReference type="Proteomes" id="UP000298111">
    <property type="component" value="Unassembled WGS sequence"/>
</dbReference>
<keyword evidence="1" id="KW-0004">4Fe-4S</keyword>
<feature type="compositionally biased region" description="Low complexity" evidence="7">
    <location>
        <begin position="466"/>
        <end position="485"/>
    </location>
</feature>
<feature type="region of interest" description="Disordered" evidence="7">
    <location>
        <begin position="435"/>
        <end position="491"/>
    </location>
</feature>
<evidence type="ECO:0000256" key="6">
    <source>
        <dbReference type="ARBA" id="ARBA00023014"/>
    </source>
</evidence>
<evidence type="ECO:0000256" key="5">
    <source>
        <dbReference type="ARBA" id="ARBA00023004"/>
    </source>
</evidence>
<feature type="domain" description="Nitrite/Sulfite reductase ferredoxin-like" evidence="8">
    <location>
        <begin position="333"/>
        <end position="394"/>
    </location>
</feature>
<evidence type="ECO:0000313" key="9">
    <source>
        <dbReference type="EMBL" id="TGG77722.1"/>
    </source>
</evidence>
<evidence type="ECO:0000313" key="10">
    <source>
        <dbReference type="Proteomes" id="UP000298111"/>
    </source>
</evidence>
<dbReference type="InterPro" id="IPR045854">
    <property type="entry name" value="NO2/SO3_Rdtase_4Fe4S_sf"/>
</dbReference>
<dbReference type="GO" id="GO:0046872">
    <property type="term" value="F:metal ion binding"/>
    <property type="evidence" value="ECO:0007669"/>
    <property type="project" value="UniProtKB-KW"/>
</dbReference>
<dbReference type="PANTHER" id="PTHR32439">
    <property type="entry name" value="FERREDOXIN--NITRITE REDUCTASE, CHLOROPLASTIC"/>
    <property type="match status" value="1"/>
</dbReference>
<dbReference type="EC" id="1.14.13.83" evidence="9"/>
<dbReference type="InterPro" id="IPR005117">
    <property type="entry name" value="NiRdtase/SiRdtase_haem-b_fer"/>
</dbReference>
<keyword evidence="5" id="KW-0408">Iron</keyword>
<dbReference type="InterPro" id="IPR036136">
    <property type="entry name" value="Nit/Sulf_reduc_fer-like_dom_sf"/>
</dbReference>
<dbReference type="GO" id="GO:0051539">
    <property type="term" value="F:4 iron, 4 sulfur cluster binding"/>
    <property type="evidence" value="ECO:0007669"/>
    <property type="project" value="UniProtKB-KW"/>
</dbReference>
<evidence type="ECO:0000256" key="4">
    <source>
        <dbReference type="ARBA" id="ARBA00023002"/>
    </source>
</evidence>
<dbReference type="Gene3D" id="3.30.413.10">
    <property type="entry name" value="Sulfite Reductase Hemoprotein, domain 1"/>
    <property type="match status" value="1"/>
</dbReference>
<dbReference type="NCBIfam" id="TIGR02435">
    <property type="entry name" value="CobG"/>
    <property type="match status" value="1"/>
</dbReference>
<dbReference type="PANTHER" id="PTHR32439:SF9">
    <property type="entry name" value="BLR3264 PROTEIN"/>
    <property type="match status" value="1"/>
</dbReference>
<dbReference type="Gene3D" id="3.90.480.10">
    <property type="entry name" value="Sulfite Reductase Hemoprotein,Domain 2"/>
    <property type="match status" value="2"/>
</dbReference>
<name>A0A8H1L5W6_9ACTN</name>
<sequence length="590" mass="58872">MLAAMPVSPARPPSQDAATVAPATSCAAPRVRDDACPGALRLHQADDGALARIRVPGGILDAGQAAALAEAADRLGDGELHLTSRGNIQLRGLAPESGRELAALLTDAGLLPSRAHERVRNIVASPLSGLDGAGHRDIRPWLTRLDKLLCESEEAQGLSGRFLFALDDGRGDVAALGADVTLLAVRDGGALLLLDGATQALRIDGTDEDRAPAAALTAALTFLRVAREDGVRAWRVRELPDGADALLHRLVARHLDGDATTVAVPGAAGAVPPAAVDAVPPAAADAVPPTAAAAPASSGPPPGLVRPGTPDGSADLADAGADTTDAGADTTDADTVALSVLAPLGRLTVAQWRLLARTAGEQGAGELRVTPWRGVVLPGLVPSRAAALRATLDAAGLVTDPGSAWRGVGACAGRPGCGRALADVRADAAACLKDDGPANGGGSATRGDPASGGGPATGRFPAAGPATGRASTTGEGSTTGGAPTTDEPLPVYWSGCTRRCGQPRGARVEVVAAPDGYHVATVAPGAEPGPGAPATGRLVPFGAPRQLAPAVAAARFRADPQQAGTAPSRPAPTPDLPTTTTDRPTDDDES</sequence>
<feature type="domain" description="Nitrite/Sulfite reductase ferredoxin-like" evidence="8">
    <location>
        <begin position="45"/>
        <end position="105"/>
    </location>
</feature>
<reference evidence="9 10" key="1">
    <citation type="submission" date="2018-10" db="EMBL/GenBank/DDBJ databases">
        <title>Isolation of pseudouridimycin from Streptomyces albus DSM 40763.</title>
        <authorList>
            <person name="Rosenqvist P."/>
            <person name="Metsae-Ketelae M."/>
            <person name="Virta P."/>
        </authorList>
    </citation>
    <scope>NUCLEOTIDE SEQUENCE [LARGE SCALE GENOMIC DNA]</scope>
    <source>
        <strain evidence="9 10">DSM 40763</strain>
    </source>
</reference>
<dbReference type="RefSeq" id="WP_135567584.1">
    <property type="nucleotide sequence ID" value="NZ_BNEJ01000020.1"/>
</dbReference>
<dbReference type="AlphaFoldDB" id="A0A8H1L5W6"/>
<evidence type="ECO:0000259" key="8">
    <source>
        <dbReference type="Pfam" id="PF03460"/>
    </source>
</evidence>
<keyword evidence="3" id="KW-0479">Metal-binding</keyword>
<dbReference type="GeneID" id="75182272"/>
<keyword evidence="2" id="KW-0349">Heme</keyword>
<accession>A0A8H1L5W6</accession>
<keyword evidence="4 9" id="KW-0560">Oxidoreductase</keyword>
<dbReference type="EMBL" id="RCIY01000090">
    <property type="protein sequence ID" value="TGG77722.1"/>
    <property type="molecule type" value="Genomic_DNA"/>
</dbReference>
<dbReference type="SUPFAM" id="SSF55124">
    <property type="entry name" value="Nitrite/Sulfite reductase N-terminal domain-like"/>
    <property type="match status" value="2"/>
</dbReference>
<dbReference type="SUPFAM" id="SSF56014">
    <property type="entry name" value="Nitrite and sulphite reductase 4Fe-4S domain-like"/>
    <property type="match status" value="2"/>
</dbReference>
<feature type="compositionally biased region" description="Low complexity" evidence="7">
    <location>
        <begin position="311"/>
        <end position="329"/>
    </location>
</feature>
<proteinExistence type="predicted"/>
<feature type="region of interest" description="Disordered" evidence="7">
    <location>
        <begin position="290"/>
        <end position="329"/>
    </location>
</feature>
<evidence type="ECO:0000256" key="7">
    <source>
        <dbReference type="SAM" id="MobiDB-lite"/>
    </source>
</evidence>
<keyword evidence="6" id="KW-0411">Iron-sulfur</keyword>
<dbReference type="InterPro" id="IPR051329">
    <property type="entry name" value="NIR_SIR_4Fe-4S"/>
</dbReference>
<feature type="region of interest" description="Disordered" evidence="7">
    <location>
        <begin position="554"/>
        <end position="590"/>
    </location>
</feature>